<feature type="compositionally biased region" description="Pro residues" evidence="1">
    <location>
        <begin position="222"/>
        <end position="241"/>
    </location>
</feature>
<dbReference type="EMBL" id="CP012333">
    <property type="protein sequence ID" value="AKV02548.1"/>
    <property type="molecule type" value="Genomic_DNA"/>
</dbReference>
<organism evidence="2 3">
    <name type="scientific">Labilithrix luteola</name>
    <dbReference type="NCBI Taxonomy" id="1391654"/>
    <lineage>
        <taxon>Bacteria</taxon>
        <taxon>Pseudomonadati</taxon>
        <taxon>Myxococcota</taxon>
        <taxon>Polyangia</taxon>
        <taxon>Polyangiales</taxon>
        <taxon>Labilitrichaceae</taxon>
        <taxon>Labilithrix</taxon>
    </lineage>
</organism>
<dbReference type="KEGG" id="llu:AKJ09_09211"/>
<evidence type="ECO:0000256" key="1">
    <source>
        <dbReference type="SAM" id="MobiDB-lite"/>
    </source>
</evidence>
<evidence type="ECO:0000313" key="2">
    <source>
        <dbReference type="EMBL" id="AKV02548.1"/>
    </source>
</evidence>
<feature type="region of interest" description="Disordered" evidence="1">
    <location>
        <begin position="186"/>
        <end position="260"/>
    </location>
</feature>
<proteinExistence type="predicted"/>
<feature type="region of interest" description="Disordered" evidence="1">
    <location>
        <begin position="142"/>
        <end position="170"/>
    </location>
</feature>
<dbReference type="AlphaFoldDB" id="A0A0K1Q9Y3"/>
<dbReference type="STRING" id="1391654.AKJ09_09211"/>
<name>A0A0K1Q9Y3_9BACT</name>
<dbReference type="Gene3D" id="3.90.930.1">
    <property type="match status" value="1"/>
</dbReference>
<dbReference type="PROSITE" id="PS51257">
    <property type="entry name" value="PROKAR_LIPOPROTEIN"/>
    <property type="match status" value="1"/>
</dbReference>
<dbReference type="SUPFAM" id="SSF69318">
    <property type="entry name" value="Integrin alpha N-terminal domain"/>
    <property type="match status" value="1"/>
</dbReference>
<sequence>MKSKLAPKVLMACGIAAFGVLVAFGCGGGASGVSDAKLPTGVRSSAIEHEACDESGNKVEVLDANNDGKPDIKRVSKNGREVCRISDLNHDGKPDMFEYFDETGQLRRREADYDDNGVVNSIEIYQGGKLVRRELDTSNQGKIDTWDTFDPNTGAPLKRERDSNGDGRVDQWWTYDGDKVSIAMDRNGDGLPDPDSTVVLGGSGAPTPSDAGAVAMADAATTPPPAPPSISMPSPNEPAPPVAVSDAGVVGKPQRGGAKR</sequence>
<feature type="compositionally biased region" description="Basic and acidic residues" evidence="1">
    <location>
        <begin position="157"/>
        <end position="169"/>
    </location>
</feature>
<reference evidence="2 3" key="1">
    <citation type="submission" date="2015-08" db="EMBL/GenBank/DDBJ databases">
        <authorList>
            <person name="Babu N.S."/>
            <person name="Beckwith C.J."/>
            <person name="Beseler K.G."/>
            <person name="Brison A."/>
            <person name="Carone J.V."/>
            <person name="Caskin T.P."/>
            <person name="Diamond M."/>
            <person name="Durham M.E."/>
            <person name="Foxe J.M."/>
            <person name="Go M."/>
            <person name="Henderson B.A."/>
            <person name="Jones I.B."/>
            <person name="McGettigan J.A."/>
            <person name="Micheletti S.J."/>
            <person name="Nasrallah M.E."/>
            <person name="Ortiz D."/>
            <person name="Piller C.R."/>
            <person name="Privatt S.R."/>
            <person name="Schneider S.L."/>
            <person name="Sharp S."/>
            <person name="Smith T.C."/>
            <person name="Stanton J.D."/>
            <person name="Ullery H.E."/>
            <person name="Wilson R.J."/>
            <person name="Serrano M.G."/>
            <person name="Buck G."/>
            <person name="Lee V."/>
            <person name="Wang Y."/>
            <person name="Carvalho R."/>
            <person name="Voegtly L."/>
            <person name="Shi R."/>
            <person name="Duckworth R."/>
            <person name="Johnson A."/>
            <person name="Loviza R."/>
            <person name="Walstead R."/>
            <person name="Shah Z."/>
            <person name="Kiflezghi M."/>
            <person name="Wade K."/>
            <person name="Ball S.L."/>
            <person name="Bradley K.W."/>
            <person name="Asai D.J."/>
            <person name="Bowman C.A."/>
            <person name="Russell D.A."/>
            <person name="Pope W.H."/>
            <person name="Jacobs-Sera D."/>
            <person name="Hendrix R.W."/>
            <person name="Hatfull G.F."/>
        </authorList>
    </citation>
    <scope>NUCLEOTIDE SEQUENCE [LARGE SCALE GENOMIC DNA]</scope>
    <source>
        <strain evidence="2 3">DSM 27648</strain>
    </source>
</reference>
<protein>
    <submittedName>
        <fullName evidence="2">Putative lipoprotein</fullName>
    </submittedName>
</protein>
<accession>A0A0K1Q9Y3</accession>
<feature type="compositionally biased region" description="Low complexity" evidence="1">
    <location>
        <begin position="208"/>
        <end position="221"/>
    </location>
</feature>
<keyword evidence="2" id="KW-0449">Lipoprotein</keyword>
<dbReference type="Proteomes" id="UP000064967">
    <property type="component" value="Chromosome"/>
</dbReference>
<gene>
    <name evidence="2" type="ORF">AKJ09_09211</name>
</gene>
<keyword evidence="3" id="KW-1185">Reference proteome</keyword>
<evidence type="ECO:0000313" key="3">
    <source>
        <dbReference type="Proteomes" id="UP000064967"/>
    </source>
</evidence>
<dbReference type="InterPro" id="IPR028994">
    <property type="entry name" value="Integrin_alpha_N"/>
</dbReference>